<accession>A0A7W8D122</accession>
<evidence type="ECO:0000256" key="3">
    <source>
        <dbReference type="ARBA" id="ARBA00022106"/>
    </source>
</evidence>
<dbReference type="PIRSF" id="PIRSF006603">
    <property type="entry name" value="DinF"/>
    <property type="match status" value="1"/>
</dbReference>
<dbReference type="InterPro" id="IPR048279">
    <property type="entry name" value="MdtK-like"/>
</dbReference>
<evidence type="ECO:0000256" key="8">
    <source>
        <dbReference type="ARBA" id="ARBA00023136"/>
    </source>
</evidence>
<feature type="transmembrane region" description="Helical" evidence="10">
    <location>
        <begin position="12"/>
        <end position="36"/>
    </location>
</feature>
<keyword evidence="6 10" id="KW-0812">Transmembrane</keyword>
<keyword evidence="7 10" id="KW-1133">Transmembrane helix</keyword>
<feature type="transmembrane region" description="Helical" evidence="10">
    <location>
        <begin position="162"/>
        <end position="180"/>
    </location>
</feature>
<dbReference type="PANTHER" id="PTHR43823:SF3">
    <property type="entry name" value="MULTIDRUG EXPORT PROTEIN MEPA"/>
    <property type="match status" value="1"/>
</dbReference>
<dbReference type="GO" id="GO:0005886">
    <property type="term" value="C:plasma membrane"/>
    <property type="evidence" value="ECO:0007669"/>
    <property type="project" value="UniProtKB-SubCell"/>
</dbReference>
<keyword evidence="8 10" id="KW-0472">Membrane</keyword>
<feature type="transmembrane region" description="Helical" evidence="10">
    <location>
        <begin position="310"/>
        <end position="333"/>
    </location>
</feature>
<feature type="transmembrane region" description="Helical" evidence="10">
    <location>
        <begin position="86"/>
        <end position="110"/>
    </location>
</feature>
<name>A0A7W8D122_9FIRM</name>
<evidence type="ECO:0000256" key="7">
    <source>
        <dbReference type="ARBA" id="ARBA00022989"/>
    </source>
</evidence>
<evidence type="ECO:0000313" key="12">
    <source>
        <dbReference type="Proteomes" id="UP000521313"/>
    </source>
</evidence>
<feature type="transmembrane region" description="Helical" evidence="10">
    <location>
        <begin position="130"/>
        <end position="150"/>
    </location>
</feature>
<evidence type="ECO:0000256" key="2">
    <source>
        <dbReference type="ARBA" id="ARBA00008417"/>
    </source>
</evidence>
<dbReference type="Pfam" id="PF01554">
    <property type="entry name" value="MatE"/>
    <property type="match status" value="2"/>
</dbReference>
<sequence>MKLKANFQTFMEYTFLSVLGSLGVSCYILADTFFISLGCGANGLTALNLAVPLYNFIHGTGLMIGMGAATKFSIYQSQKQKKEGNVIYTHALILALVFSLFFVGLGLFASYPLASWLGADAQTLEMTNTYLYWLLLFAPAFILNDIFLCFVRNDGSPKLSMIAMVIGSLSNVVLDYVFIFPLDMGIFGAILATGLSPLISISILLGHRIQKKNTFHLEKGPIQLPFLRQTLVIGFPSLVTQLSGGIVMIVFNYLILGLAGNIGVAAYGITANIAFVVVAIFTGIAQGVQPLTSAFYGAGELAKSRKMLRYMLAASLVCSMLLYGLICGFAPWITAVFNSENYQSLQQISETGLRIYFLSLPFMGVNIGLSLYFASIEKAIPSYILSLCRGFILILPMAFLLAAWQGMTGIWLTYPVTELLTTLLGIFLYCAQKEKREKKSRIFM</sequence>
<dbReference type="PANTHER" id="PTHR43823">
    <property type="entry name" value="SPORULATION PROTEIN YKVU"/>
    <property type="match status" value="1"/>
</dbReference>
<keyword evidence="9" id="KW-0046">Antibiotic resistance</keyword>
<comment type="caution">
    <text evidence="11">The sequence shown here is derived from an EMBL/GenBank/DDBJ whole genome shotgun (WGS) entry which is preliminary data.</text>
</comment>
<dbReference type="InterPro" id="IPR002528">
    <property type="entry name" value="MATE_fam"/>
</dbReference>
<dbReference type="Proteomes" id="UP000521313">
    <property type="component" value="Unassembled WGS sequence"/>
</dbReference>
<dbReference type="AlphaFoldDB" id="A0A7W8D122"/>
<comment type="similarity">
    <text evidence="2">Belongs to the multi antimicrobial extrusion (MATE) (TC 2.A.66.1) family. MepA subfamily.</text>
</comment>
<proteinExistence type="inferred from homology"/>
<evidence type="ECO:0000256" key="9">
    <source>
        <dbReference type="ARBA" id="ARBA00023251"/>
    </source>
</evidence>
<evidence type="ECO:0000256" key="10">
    <source>
        <dbReference type="SAM" id="Phobius"/>
    </source>
</evidence>
<comment type="subcellular location">
    <subcellularLocation>
        <location evidence="1">Cell membrane</location>
        <topology evidence="1">Multi-pass membrane protein</topology>
    </subcellularLocation>
</comment>
<feature type="transmembrane region" description="Helical" evidence="10">
    <location>
        <begin position="186"/>
        <end position="209"/>
    </location>
</feature>
<evidence type="ECO:0000256" key="6">
    <source>
        <dbReference type="ARBA" id="ARBA00022692"/>
    </source>
</evidence>
<keyword evidence="5" id="KW-1003">Cell membrane</keyword>
<evidence type="ECO:0000256" key="1">
    <source>
        <dbReference type="ARBA" id="ARBA00004651"/>
    </source>
</evidence>
<dbReference type="GO" id="GO:0046677">
    <property type="term" value="P:response to antibiotic"/>
    <property type="evidence" value="ECO:0007669"/>
    <property type="project" value="UniProtKB-KW"/>
</dbReference>
<feature type="transmembrane region" description="Helical" evidence="10">
    <location>
        <begin position="262"/>
        <end position="285"/>
    </location>
</feature>
<evidence type="ECO:0000313" key="11">
    <source>
        <dbReference type="EMBL" id="MBB5185262.1"/>
    </source>
</evidence>
<protein>
    <recommendedName>
        <fullName evidence="3">Multidrug export protein MepA</fullName>
    </recommendedName>
</protein>
<dbReference type="RefSeq" id="WP_183376021.1">
    <property type="nucleotide sequence ID" value="NZ_JACHHD010000012.1"/>
</dbReference>
<feature type="transmembrane region" description="Helical" evidence="10">
    <location>
        <begin position="230"/>
        <end position="256"/>
    </location>
</feature>
<dbReference type="InterPro" id="IPR045070">
    <property type="entry name" value="MATE_MepA-like"/>
</dbReference>
<evidence type="ECO:0000256" key="4">
    <source>
        <dbReference type="ARBA" id="ARBA00022448"/>
    </source>
</evidence>
<organism evidence="11 12">
    <name type="scientific">Faecalicoccus acidiformans</name>
    <dbReference type="NCBI Taxonomy" id="915173"/>
    <lineage>
        <taxon>Bacteria</taxon>
        <taxon>Bacillati</taxon>
        <taxon>Bacillota</taxon>
        <taxon>Erysipelotrichia</taxon>
        <taxon>Erysipelotrichales</taxon>
        <taxon>Erysipelotrichaceae</taxon>
        <taxon>Faecalicoccus</taxon>
    </lineage>
</organism>
<dbReference type="PROSITE" id="PS51257">
    <property type="entry name" value="PROKAR_LIPOPROTEIN"/>
    <property type="match status" value="1"/>
</dbReference>
<dbReference type="EMBL" id="JACHHD010000012">
    <property type="protein sequence ID" value="MBB5185262.1"/>
    <property type="molecule type" value="Genomic_DNA"/>
</dbReference>
<gene>
    <name evidence="11" type="ORF">HNQ43_001315</name>
</gene>
<feature type="transmembrane region" description="Helical" evidence="10">
    <location>
        <begin position="410"/>
        <end position="431"/>
    </location>
</feature>
<dbReference type="CDD" id="cd13143">
    <property type="entry name" value="MATE_MepA_like"/>
    <property type="match status" value="1"/>
</dbReference>
<feature type="transmembrane region" description="Helical" evidence="10">
    <location>
        <begin position="386"/>
        <end position="404"/>
    </location>
</feature>
<dbReference type="InterPro" id="IPR051327">
    <property type="entry name" value="MATE_MepA_subfamily"/>
</dbReference>
<dbReference type="GO" id="GO:0015297">
    <property type="term" value="F:antiporter activity"/>
    <property type="evidence" value="ECO:0007669"/>
    <property type="project" value="InterPro"/>
</dbReference>
<reference evidence="11 12" key="1">
    <citation type="submission" date="2020-08" db="EMBL/GenBank/DDBJ databases">
        <title>Genomic Encyclopedia of Type Strains, Phase IV (KMG-IV): sequencing the most valuable type-strain genomes for metagenomic binning, comparative biology and taxonomic classification.</title>
        <authorList>
            <person name="Goeker M."/>
        </authorList>
    </citation>
    <scope>NUCLEOTIDE SEQUENCE [LARGE SCALE GENOMIC DNA]</scope>
    <source>
        <strain evidence="11 12">DSM 26963</strain>
    </source>
</reference>
<dbReference type="GO" id="GO:0042910">
    <property type="term" value="F:xenobiotic transmembrane transporter activity"/>
    <property type="evidence" value="ECO:0007669"/>
    <property type="project" value="InterPro"/>
</dbReference>
<feature type="transmembrane region" description="Helical" evidence="10">
    <location>
        <begin position="353"/>
        <end position="374"/>
    </location>
</feature>
<keyword evidence="4" id="KW-0813">Transport</keyword>
<evidence type="ECO:0000256" key="5">
    <source>
        <dbReference type="ARBA" id="ARBA00022475"/>
    </source>
</evidence>
<feature type="transmembrane region" description="Helical" evidence="10">
    <location>
        <begin position="56"/>
        <end position="74"/>
    </location>
</feature>